<protein>
    <recommendedName>
        <fullName evidence="9">MATE efflux family protein</fullName>
    </recommendedName>
</protein>
<evidence type="ECO:0000313" key="7">
    <source>
        <dbReference type="EMBL" id="GMH46351.1"/>
    </source>
</evidence>
<evidence type="ECO:0000256" key="4">
    <source>
        <dbReference type="ARBA" id="ARBA00022989"/>
    </source>
</evidence>
<feature type="transmembrane region" description="Helical" evidence="6">
    <location>
        <begin position="80"/>
        <end position="103"/>
    </location>
</feature>
<dbReference type="Proteomes" id="UP001165082">
    <property type="component" value="Unassembled WGS sequence"/>
</dbReference>
<comment type="subcellular location">
    <subcellularLocation>
        <location evidence="1">Membrane</location>
        <topology evidence="1">Multi-pass membrane protein</topology>
    </subcellularLocation>
</comment>
<evidence type="ECO:0000256" key="2">
    <source>
        <dbReference type="ARBA" id="ARBA00010199"/>
    </source>
</evidence>
<dbReference type="GO" id="GO:0042910">
    <property type="term" value="F:xenobiotic transmembrane transporter activity"/>
    <property type="evidence" value="ECO:0007669"/>
    <property type="project" value="InterPro"/>
</dbReference>
<reference evidence="7" key="1">
    <citation type="submission" date="2022-07" db="EMBL/GenBank/DDBJ databases">
        <title>Genome analysis of Parmales, a sister group of diatoms, reveals the evolutionary specialization of diatoms from phago-mixotrophs to photoautotrophs.</title>
        <authorList>
            <person name="Ban H."/>
            <person name="Sato S."/>
            <person name="Yoshikawa S."/>
            <person name="Kazumasa Y."/>
            <person name="Nakamura Y."/>
            <person name="Ichinomiya M."/>
            <person name="Saitoh K."/>
            <person name="Sato N."/>
            <person name="Blanc-Mathieu R."/>
            <person name="Endo H."/>
            <person name="Kuwata A."/>
            <person name="Ogata H."/>
        </authorList>
    </citation>
    <scope>NUCLEOTIDE SEQUENCE</scope>
</reference>
<keyword evidence="8" id="KW-1185">Reference proteome</keyword>
<sequence>MMEALVDLSRRQKGKGDWTLDSVRASQMPTSWRKINIGSPRRGVAITGGYALGKIVGDPVLRCCISLVASSSGDSRKLSVNVTVALLLALTIGVAQGAFYLANSGGILTGLGVPVTSPMHGPALSYMMVRGFALPASMLWLVANGVYRGIGDTVTPLIWSVVFTLLNVVLDPIFMAPFVQSLKSYISASSLVCVRSTLKVSTYAYTSRLSALLGPLHAAAYNLCFQIGFVTTQCCESIAVATQTLLAREFGRGEGNVRGRYVRRVVRESCAAGGALALGLSALTYLNRQGVIGKLTSDPAVRSLCHGIFPAVLVCQAMKGLAYPANGVVMGGSDWTYSMVTMGAANVVATGMLGAMGRRGEVGLKGIWWCLAGFMGTQVAASLLRVTTP</sequence>
<dbReference type="PANTHER" id="PTHR42893">
    <property type="entry name" value="PROTEIN DETOXIFICATION 44, CHLOROPLASTIC-RELATED"/>
    <property type="match status" value="1"/>
</dbReference>
<dbReference type="Pfam" id="PF01554">
    <property type="entry name" value="MatE"/>
    <property type="match status" value="2"/>
</dbReference>
<feature type="transmembrane region" description="Helical" evidence="6">
    <location>
        <begin position="123"/>
        <end position="142"/>
    </location>
</feature>
<feature type="transmembrane region" description="Helical" evidence="6">
    <location>
        <begin position="154"/>
        <end position="175"/>
    </location>
</feature>
<dbReference type="EMBL" id="BRXZ01000501">
    <property type="protein sequence ID" value="GMH46351.1"/>
    <property type="molecule type" value="Genomic_DNA"/>
</dbReference>
<evidence type="ECO:0000256" key="3">
    <source>
        <dbReference type="ARBA" id="ARBA00022692"/>
    </source>
</evidence>
<dbReference type="AlphaFoldDB" id="A0A9W6Z5X1"/>
<name>A0A9W6Z5X1_9STRA</name>
<evidence type="ECO:0000313" key="8">
    <source>
        <dbReference type="Proteomes" id="UP001165082"/>
    </source>
</evidence>
<dbReference type="OrthoDB" id="2126698at2759"/>
<evidence type="ECO:0000256" key="5">
    <source>
        <dbReference type="ARBA" id="ARBA00023136"/>
    </source>
</evidence>
<accession>A0A9W6Z5X1</accession>
<keyword evidence="5 6" id="KW-0472">Membrane</keyword>
<dbReference type="PANTHER" id="PTHR42893:SF46">
    <property type="entry name" value="PROTEIN DETOXIFICATION 44, CHLOROPLASTIC"/>
    <property type="match status" value="1"/>
</dbReference>
<keyword evidence="4 6" id="KW-1133">Transmembrane helix</keyword>
<evidence type="ECO:0000256" key="1">
    <source>
        <dbReference type="ARBA" id="ARBA00004141"/>
    </source>
</evidence>
<comment type="caution">
    <text evidence="7">The sequence shown here is derived from an EMBL/GenBank/DDBJ whole genome shotgun (WGS) entry which is preliminary data.</text>
</comment>
<comment type="similarity">
    <text evidence="2">Belongs to the multi antimicrobial extrusion (MATE) (TC 2.A.66.1) family.</text>
</comment>
<gene>
    <name evidence="7" type="ORF">TrRE_jg4298</name>
</gene>
<dbReference type="GO" id="GO:0015297">
    <property type="term" value="F:antiporter activity"/>
    <property type="evidence" value="ECO:0007669"/>
    <property type="project" value="InterPro"/>
</dbReference>
<evidence type="ECO:0000256" key="6">
    <source>
        <dbReference type="SAM" id="Phobius"/>
    </source>
</evidence>
<dbReference type="InterPro" id="IPR002528">
    <property type="entry name" value="MATE_fam"/>
</dbReference>
<dbReference type="InterPro" id="IPR044644">
    <property type="entry name" value="DinF-like"/>
</dbReference>
<evidence type="ECO:0008006" key="9">
    <source>
        <dbReference type="Google" id="ProtNLM"/>
    </source>
</evidence>
<keyword evidence="3 6" id="KW-0812">Transmembrane</keyword>
<dbReference type="GO" id="GO:0016020">
    <property type="term" value="C:membrane"/>
    <property type="evidence" value="ECO:0007669"/>
    <property type="project" value="UniProtKB-SubCell"/>
</dbReference>
<proteinExistence type="inferred from homology"/>
<organism evidence="7 8">
    <name type="scientific">Triparma retinervis</name>
    <dbReference type="NCBI Taxonomy" id="2557542"/>
    <lineage>
        <taxon>Eukaryota</taxon>
        <taxon>Sar</taxon>
        <taxon>Stramenopiles</taxon>
        <taxon>Ochrophyta</taxon>
        <taxon>Bolidophyceae</taxon>
        <taxon>Parmales</taxon>
        <taxon>Triparmaceae</taxon>
        <taxon>Triparma</taxon>
    </lineage>
</organism>